<organism evidence="1 2">
    <name type="scientific">Nitrosomonas oligotropha</name>
    <dbReference type="NCBI Taxonomy" id="42354"/>
    <lineage>
        <taxon>Bacteria</taxon>
        <taxon>Pseudomonadati</taxon>
        <taxon>Pseudomonadota</taxon>
        <taxon>Betaproteobacteria</taxon>
        <taxon>Nitrosomonadales</taxon>
        <taxon>Nitrosomonadaceae</taxon>
        <taxon>Nitrosomonas</taxon>
    </lineage>
</organism>
<evidence type="ECO:0000313" key="1">
    <source>
        <dbReference type="EMBL" id="SEO89184.1"/>
    </source>
</evidence>
<sequence length="56" mass="6522">MNERRCDKYPPMLSLAEPAAAALLTIGENQLKVIDVGKDYRKFRDRHQHVIVRPYP</sequence>
<reference evidence="2" key="1">
    <citation type="submission" date="2016-10" db="EMBL/GenBank/DDBJ databases">
        <authorList>
            <person name="Varghese N."/>
            <person name="Submissions S."/>
        </authorList>
    </citation>
    <scope>NUCLEOTIDE SEQUENCE [LARGE SCALE GENOMIC DNA]</scope>
    <source>
        <strain evidence="2">Nm76</strain>
    </source>
</reference>
<evidence type="ECO:0000313" key="2">
    <source>
        <dbReference type="Proteomes" id="UP000198814"/>
    </source>
</evidence>
<keyword evidence="2" id="KW-1185">Reference proteome</keyword>
<dbReference type="EMBL" id="FODO01000024">
    <property type="protein sequence ID" value="SEO89184.1"/>
    <property type="molecule type" value="Genomic_DNA"/>
</dbReference>
<proteinExistence type="predicted"/>
<dbReference type="AlphaFoldDB" id="A0A1H8TF16"/>
<gene>
    <name evidence="1" type="ORF">SAMN05216333_1242</name>
</gene>
<protein>
    <submittedName>
        <fullName evidence="1">Uncharacterized protein</fullName>
    </submittedName>
</protein>
<accession>A0A1H8TF16</accession>
<name>A0A1H8TF16_9PROT</name>
<dbReference type="Proteomes" id="UP000198814">
    <property type="component" value="Unassembled WGS sequence"/>
</dbReference>